<dbReference type="PROSITE" id="PS51918">
    <property type="entry name" value="RADICAL_SAM"/>
    <property type="match status" value="1"/>
</dbReference>
<dbReference type="SFLD" id="SFLDG01067">
    <property type="entry name" value="SPASM/twitch_domain_containing"/>
    <property type="match status" value="1"/>
</dbReference>
<dbReference type="PANTHER" id="PTHR11228">
    <property type="entry name" value="RADICAL SAM DOMAIN PROTEIN"/>
    <property type="match status" value="1"/>
</dbReference>
<comment type="cofactor">
    <cofactor evidence="1">
        <name>[4Fe-4S] cluster</name>
        <dbReference type="ChEBI" id="CHEBI:49883"/>
    </cofactor>
</comment>
<dbReference type="EMBL" id="CP000478">
    <property type="protein sequence ID" value="ABK18053.1"/>
    <property type="molecule type" value="Genomic_DNA"/>
</dbReference>
<dbReference type="InterPro" id="IPR007197">
    <property type="entry name" value="rSAM"/>
</dbReference>
<dbReference type="KEGG" id="sfu:Sfum_2372"/>
<gene>
    <name evidence="8" type="ordered locus">Sfum_2372</name>
</gene>
<dbReference type="Pfam" id="PF04055">
    <property type="entry name" value="Radical_SAM"/>
    <property type="match status" value="1"/>
</dbReference>
<dbReference type="AlphaFoldDB" id="A0LKV1"/>
<evidence type="ECO:0000256" key="3">
    <source>
        <dbReference type="ARBA" id="ARBA00022691"/>
    </source>
</evidence>
<dbReference type="Proteomes" id="UP000001784">
    <property type="component" value="Chromosome"/>
</dbReference>
<keyword evidence="4" id="KW-0479">Metal-binding</keyword>
<dbReference type="InParanoid" id="A0LKV1"/>
<evidence type="ECO:0000313" key="9">
    <source>
        <dbReference type="Proteomes" id="UP000001784"/>
    </source>
</evidence>
<dbReference type="GO" id="GO:0046872">
    <property type="term" value="F:metal ion binding"/>
    <property type="evidence" value="ECO:0007669"/>
    <property type="project" value="UniProtKB-KW"/>
</dbReference>
<dbReference type="InterPro" id="IPR050377">
    <property type="entry name" value="Radical_SAM_PqqE_MftC-like"/>
</dbReference>
<organism evidence="8 9">
    <name type="scientific">Syntrophobacter fumaroxidans (strain DSM 10017 / MPOB)</name>
    <dbReference type="NCBI Taxonomy" id="335543"/>
    <lineage>
        <taxon>Bacteria</taxon>
        <taxon>Pseudomonadati</taxon>
        <taxon>Thermodesulfobacteriota</taxon>
        <taxon>Syntrophobacteria</taxon>
        <taxon>Syntrophobacterales</taxon>
        <taxon>Syntrophobacteraceae</taxon>
        <taxon>Syntrophobacter</taxon>
    </lineage>
</organism>
<keyword evidence="9" id="KW-1185">Reference proteome</keyword>
<dbReference type="GO" id="GO:0003824">
    <property type="term" value="F:catalytic activity"/>
    <property type="evidence" value="ECO:0007669"/>
    <property type="project" value="InterPro"/>
</dbReference>
<dbReference type="HOGENOM" id="CLU_009273_4_2_7"/>
<feature type="domain" description="Radical SAM core" evidence="7">
    <location>
        <begin position="23"/>
        <end position="246"/>
    </location>
</feature>
<dbReference type="InterPro" id="IPR013785">
    <property type="entry name" value="Aldolase_TIM"/>
</dbReference>
<dbReference type="SFLD" id="SFLDS00029">
    <property type="entry name" value="Radical_SAM"/>
    <property type="match status" value="1"/>
</dbReference>
<dbReference type="PIRSF" id="PIRSF037420">
    <property type="entry name" value="PQQ_syn_pqqE"/>
    <property type="match status" value="1"/>
</dbReference>
<keyword evidence="6" id="KW-0411">Iron-sulfur</keyword>
<evidence type="ECO:0000256" key="4">
    <source>
        <dbReference type="ARBA" id="ARBA00022723"/>
    </source>
</evidence>
<dbReference type="InterPro" id="IPR058240">
    <property type="entry name" value="rSAM_sf"/>
</dbReference>
<name>A0LKV1_SYNFM</name>
<dbReference type="SFLD" id="SFLDG01386">
    <property type="entry name" value="main_SPASM_domain-containing"/>
    <property type="match status" value="1"/>
</dbReference>
<protein>
    <submittedName>
        <fullName evidence="8">Radical SAM domain protein</fullName>
    </submittedName>
</protein>
<evidence type="ECO:0000313" key="8">
    <source>
        <dbReference type="EMBL" id="ABK18053.1"/>
    </source>
</evidence>
<evidence type="ECO:0000256" key="1">
    <source>
        <dbReference type="ARBA" id="ARBA00001966"/>
    </source>
</evidence>
<dbReference type="SUPFAM" id="SSF102114">
    <property type="entry name" value="Radical SAM enzymes"/>
    <property type="match status" value="1"/>
</dbReference>
<sequence>MSVPAVPELSFRDFAAELGAKERRIPLHGTIETTFRCNLNCVHCYISEPFHSGKTRAREMGLNRLLSLLDEVADRGCLDLLLTGGEVLIRRDFPQLYAYAVRKGFRVTVFTNGTLVTERIARLFGAMLPARVEITLYGMTAATYERITRVPGSFDRCMRGIMLLQGCGARLGLKTMLTKWNEHELAEMRAFARNLGIGFRHDALLNPRVDGLEIPIEELQLPPERVVAADLEVPSLLRRQRESASRLAASGAGACEDRLFLCGAGAVSFNVDPYGGLQLCQLARQPSFDLRTGTFAEGWNGFLPALRDRCRSKPSPCRTCSLLPMCASCPGAGQLEHGDPERPVARFCEITHRRVHALLGDFPGHRADAACCLNRPA</sequence>
<keyword evidence="3" id="KW-0949">S-adenosyl-L-methionine</keyword>
<evidence type="ECO:0000256" key="2">
    <source>
        <dbReference type="ARBA" id="ARBA00022485"/>
    </source>
</evidence>
<dbReference type="eggNOG" id="COG0535">
    <property type="taxonomic scope" value="Bacteria"/>
</dbReference>
<dbReference type="STRING" id="335543.Sfum_2372"/>
<dbReference type="RefSeq" id="WP_011699221.1">
    <property type="nucleotide sequence ID" value="NC_008554.1"/>
</dbReference>
<dbReference type="GO" id="GO:0051539">
    <property type="term" value="F:4 iron, 4 sulfur cluster binding"/>
    <property type="evidence" value="ECO:0007669"/>
    <property type="project" value="UniProtKB-KW"/>
</dbReference>
<dbReference type="PANTHER" id="PTHR11228:SF7">
    <property type="entry name" value="PQQA PEPTIDE CYCLASE"/>
    <property type="match status" value="1"/>
</dbReference>
<dbReference type="Gene3D" id="3.20.20.70">
    <property type="entry name" value="Aldolase class I"/>
    <property type="match status" value="1"/>
</dbReference>
<evidence type="ECO:0000256" key="5">
    <source>
        <dbReference type="ARBA" id="ARBA00023004"/>
    </source>
</evidence>
<keyword evidence="5" id="KW-0408">Iron</keyword>
<evidence type="ECO:0000259" key="7">
    <source>
        <dbReference type="PROSITE" id="PS51918"/>
    </source>
</evidence>
<accession>A0LKV1</accession>
<dbReference type="InterPro" id="IPR017200">
    <property type="entry name" value="PqqE-like"/>
</dbReference>
<evidence type="ECO:0000256" key="6">
    <source>
        <dbReference type="ARBA" id="ARBA00023014"/>
    </source>
</evidence>
<keyword evidence="2" id="KW-0004">4Fe-4S</keyword>
<reference evidence="8 9" key="1">
    <citation type="submission" date="2006-10" db="EMBL/GenBank/DDBJ databases">
        <title>Complete sequence of Syntrophobacter fumaroxidans MPOB.</title>
        <authorList>
            <consortium name="US DOE Joint Genome Institute"/>
            <person name="Copeland A."/>
            <person name="Lucas S."/>
            <person name="Lapidus A."/>
            <person name="Barry K."/>
            <person name="Detter J.C."/>
            <person name="Glavina del Rio T."/>
            <person name="Hammon N."/>
            <person name="Israni S."/>
            <person name="Pitluck S."/>
            <person name="Goltsman E.G."/>
            <person name="Martinez M."/>
            <person name="Schmutz J."/>
            <person name="Larimer F."/>
            <person name="Land M."/>
            <person name="Hauser L."/>
            <person name="Kyrpides N."/>
            <person name="Kim E."/>
            <person name="Boone D.R."/>
            <person name="Brockman F."/>
            <person name="Culley D."/>
            <person name="Ferry J."/>
            <person name="Gunsalus R."/>
            <person name="McInerney M.J."/>
            <person name="Morrison M."/>
            <person name="Plugge C."/>
            <person name="Rohlin L."/>
            <person name="Scholten J."/>
            <person name="Sieber J."/>
            <person name="Stams A.J.M."/>
            <person name="Worm P."/>
            <person name="Henstra A.M."/>
            <person name="Richardson P."/>
        </authorList>
    </citation>
    <scope>NUCLEOTIDE SEQUENCE [LARGE SCALE GENOMIC DNA]</scope>
    <source>
        <strain evidence="9">DSM 10017 / MPOB</strain>
    </source>
</reference>
<dbReference type="CDD" id="cd01335">
    <property type="entry name" value="Radical_SAM"/>
    <property type="match status" value="1"/>
</dbReference>
<proteinExistence type="predicted"/>
<dbReference type="CDD" id="cd21109">
    <property type="entry name" value="SPASM"/>
    <property type="match status" value="1"/>
</dbReference>